<reference evidence="2 3" key="1">
    <citation type="journal article" date="2013" name="PLoS Genet.">
        <title>Genomic mechanisms accounting for the adaptation to parasitism in nematode-trapping fungi.</title>
        <authorList>
            <person name="Meerupati T."/>
            <person name="Andersson K.M."/>
            <person name="Friman E."/>
            <person name="Kumar D."/>
            <person name="Tunlid A."/>
            <person name="Ahren D."/>
        </authorList>
    </citation>
    <scope>NUCLEOTIDE SEQUENCE [LARGE SCALE GENOMIC DNA]</scope>
    <source>
        <strain evidence="2 3">CBS 200.50</strain>
    </source>
</reference>
<gene>
    <name evidence="2" type="ORF">H072_17</name>
</gene>
<dbReference type="EMBL" id="AQGS01000001">
    <property type="protein sequence ID" value="EPS46001.1"/>
    <property type="molecule type" value="Genomic_DNA"/>
</dbReference>
<dbReference type="OrthoDB" id="2115692at2759"/>
<dbReference type="PANTHER" id="PTHR42791">
    <property type="entry name" value="GNAT FAMILY ACETYLTRANSFERASE"/>
    <property type="match status" value="1"/>
</dbReference>
<dbReference type="Pfam" id="PF13673">
    <property type="entry name" value="Acetyltransf_10"/>
    <property type="match status" value="1"/>
</dbReference>
<proteinExistence type="predicted"/>
<dbReference type="Proteomes" id="UP000015100">
    <property type="component" value="Unassembled WGS sequence"/>
</dbReference>
<evidence type="ECO:0000259" key="1">
    <source>
        <dbReference type="PROSITE" id="PS51186"/>
    </source>
</evidence>
<comment type="caution">
    <text evidence="2">The sequence shown here is derived from an EMBL/GenBank/DDBJ whole genome shotgun (WGS) entry which is preliminary data.</text>
</comment>
<dbReference type="PROSITE" id="PS51186">
    <property type="entry name" value="GNAT"/>
    <property type="match status" value="1"/>
</dbReference>
<dbReference type="HOGENOM" id="CLU_060131_3_1_1"/>
<dbReference type="AlphaFoldDB" id="S8AYB6"/>
<dbReference type="Gene3D" id="3.40.630.30">
    <property type="match status" value="1"/>
</dbReference>
<dbReference type="PANTHER" id="PTHR42791:SF1">
    <property type="entry name" value="N-ACETYLTRANSFERASE DOMAIN-CONTAINING PROTEIN"/>
    <property type="match status" value="1"/>
</dbReference>
<keyword evidence="3" id="KW-1185">Reference proteome</keyword>
<evidence type="ECO:0000313" key="2">
    <source>
        <dbReference type="EMBL" id="EPS46001.1"/>
    </source>
</evidence>
<dbReference type="CDD" id="cd04301">
    <property type="entry name" value="NAT_SF"/>
    <property type="match status" value="1"/>
</dbReference>
<accession>S8AYB6</accession>
<sequence>MQIRFATIRDIPAIATICCENLASDEVFAYIYPYRDDFPDDHSFYWQERIRSDIFDPSVAVIVAEMAPEASISEPNEAGNIPTRVVSFATWKLTGPCKHGLQKMSWKMWAYSTIFRITAEIQSSLTHELCGLRRDAHQERRAEFWKFGDMLDSKYYGEKKFKCSYHLALLATAEPYQRRGAATALINWAVKNAEMDGAMVGTEPNLLAEKFYLNRGFSRVGEHFLVSEGDPSVKLKVPVLQYQHVTTV</sequence>
<dbReference type="InterPro" id="IPR016181">
    <property type="entry name" value="Acyl_CoA_acyltransferase"/>
</dbReference>
<name>S8AYB6_DACHA</name>
<evidence type="ECO:0000313" key="3">
    <source>
        <dbReference type="Proteomes" id="UP000015100"/>
    </source>
</evidence>
<dbReference type="InterPro" id="IPR052523">
    <property type="entry name" value="Trichothecene_AcTrans"/>
</dbReference>
<organism evidence="2 3">
    <name type="scientific">Dactylellina haptotyla (strain CBS 200.50)</name>
    <name type="common">Nematode-trapping fungus</name>
    <name type="synonym">Monacrosporium haptotylum</name>
    <dbReference type="NCBI Taxonomy" id="1284197"/>
    <lineage>
        <taxon>Eukaryota</taxon>
        <taxon>Fungi</taxon>
        <taxon>Dikarya</taxon>
        <taxon>Ascomycota</taxon>
        <taxon>Pezizomycotina</taxon>
        <taxon>Orbiliomycetes</taxon>
        <taxon>Orbiliales</taxon>
        <taxon>Orbiliaceae</taxon>
        <taxon>Dactylellina</taxon>
    </lineage>
</organism>
<dbReference type="InterPro" id="IPR000182">
    <property type="entry name" value="GNAT_dom"/>
</dbReference>
<feature type="domain" description="N-acetyltransferase" evidence="1">
    <location>
        <begin position="112"/>
        <end position="240"/>
    </location>
</feature>
<dbReference type="GO" id="GO:0016747">
    <property type="term" value="F:acyltransferase activity, transferring groups other than amino-acyl groups"/>
    <property type="evidence" value="ECO:0007669"/>
    <property type="project" value="InterPro"/>
</dbReference>
<protein>
    <recommendedName>
        <fullName evidence="1">N-acetyltransferase domain-containing protein</fullName>
    </recommendedName>
</protein>
<dbReference type="SUPFAM" id="SSF55729">
    <property type="entry name" value="Acyl-CoA N-acyltransferases (Nat)"/>
    <property type="match status" value="1"/>
</dbReference>
<dbReference type="OMA" id="ECWDLHV"/>
<reference evidence="3" key="2">
    <citation type="submission" date="2013-04" db="EMBL/GenBank/DDBJ databases">
        <title>Genomic mechanisms accounting for the adaptation to parasitism in nematode-trapping fungi.</title>
        <authorList>
            <person name="Ahren D.G."/>
        </authorList>
    </citation>
    <scope>NUCLEOTIDE SEQUENCE [LARGE SCALE GENOMIC DNA]</scope>
    <source>
        <strain evidence="3">CBS 200.50</strain>
    </source>
</reference>